<evidence type="ECO:0000313" key="1">
    <source>
        <dbReference type="EMBL" id="CAB4949107.1"/>
    </source>
</evidence>
<organism evidence="1">
    <name type="scientific">freshwater metagenome</name>
    <dbReference type="NCBI Taxonomy" id="449393"/>
    <lineage>
        <taxon>unclassified sequences</taxon>
        <taxon>metagenomes</taxon>
        <taxon>ecological metagenomes</taxon>
    </lineage>
</organism>
<sequence length="252" mass="26337">MRIHNLIGLKARSAHSSVTRITPRILVSRIAPLLALSISMLLTPLGLATQAHASTGRTTRPVLKAGPATTVISAAGAPAVNLISVTGPYRVVSRGKSGSLTWRLERATGDKGTTCWRMVTRPKALSIKGNAPGNARCLAPVDDNADITDVPLVVTANAAGSKVGFVAIVVPKGTRSVRVGQIGGKFTTISGGKSLSGPIVFVGKKSPLWVDMTLPGKHRLACQGGVVMEKYDLKDPILTDNSVGAAWFCDEL</sequence>
<dbReference type="AlphaFoldDB" id="A0A6J7K1Q7"/>
<proteinExistence type="predicted"/>
<accession>A0A6J7K1Q7</accession>
<name>A0A6J7K1Q7_9ZZZZ</name>
<protein>
    <submittedName>
        <fullName evidence="1">Unannotated protein</fullName>
    </submittedName>
</protein>
<gene>
    <name evidence="1" type="ORF">UFOPK3789_00569</name>
</gene>
<reference evidence="1" key="1">
    <citation type="submission" date="2020-05" db="EMBL/GenBank/DDBJ databases">
        <authorList>
            <person name="Chiriac C."/>
            <person name="Salcher M."/>
            <person name="Ghai R."/>
            <person name="Kavagutti S V."/>
        </authorList>
    </citation>
    <scope>NUCLEOTIDE SEQUENCE</scope>
</reference>
<dbReference type="EMBL" id="CAFBNL010000022">
    <property type="protein sequence ID" value="CAB4949107.1"/>
    <property type="molecule type" value="Genomic_DNA"/>
</dbReference>